<dbReference type="EMBL" id="AFQF01002927">
    <property type="protein sequence ID" value="EGU77770.1"/>
    <property type="molecule type" value="Genomic_DNA"/>
</dbReference>
<reference evidence="1" key="1">
    <citation type="journal article" date="2012" name="Mol. Plant Microbe Interact.">
        <title>A highly conserved effector in Fusarium oxysporum is required for full virulence on Arabidopsis.</title>
        <authorList>
            <person name="Thatcher L.F."/>
            <person name="Gardiner D.M."/>
            <person name="Kazan K."/>
            <person name="Manners J."/>
        </authorList>
    </citation>
    <scope>NUCLEOTIDE SEQUENCE [LARGE SCALE GENOMIC DNA]</scope>
    <source>
        <strain evidence="1">Fo5176</strain>
    </source>
</reference>
<gene>
    <name evidence="1" type="ORF">FOXB_11720</name>
</gene>
<feature type="non-terminal residue" evidence="1">
    <location>
        <position position="1"/>
    </location>
</feature>
<sequence length="16" mass="1798">SNKIRRNLKGILVSIS</sequence>
<protein>
    <submittedName>
        <fullName evidence="1">Uncharacterized protein</fullName>
    </submittedName>
</protein>
<comment type="caution">
    <text evidence="1">The sequence shown here is derived from an EMBL/GenBank/DDBJ whole genome shotgun (WGS) entry which is preliminary data.</text>
</comment>
<name>F9FZ88_FUSOF</name>
<evidence type="ECO:0000313" key="1">
    <source>
        <dbReference type="EMBL" id="EGU77770.1"/>
    </source>
</evidence>
<dbReference type="AlphaFoldDB" id="F9FZ88"/>
<proteinExistence type="predicted"/>
<organism evidence="1">
    <name type="scientific">Fusarium oxysporum (strain Fo5176)</name>
    <name type="common">Fusarium vascular wilt</name>
    <dbReference type="NCBI Taxonomy" id="660025"/>
    <lineage>
        <taxon>Eukaryota</taxon>
        <taxon>Fungi</taxon>
        <taxon>Dikarya</taxon>
        <taxon>Ascomycota</taxon>
        <taxon>Pezizomycotina</taxon>
        <taxon>Sordariomycetes</taxon>
        <taxon>Hypocreomycetidae</taxon>
        <taxon>Hypocreales</taxon>
        <taxon>Nectriaceae</taxon>
        <taxon>Fusarium</taxon>
        <taxon>Fusarium oxysporum species complex</taxon>
    </lineage>
</organism>
<accession>F9FZ88</accession>